<organism evidence="2">
    <name type="scientific">Tanacetum cinerariifolium</name>
    <name type="common">Dalmatian daisy</name>
    <name type="synonym">Chrysanthemum cinerariifolium</name>
    <dbReference type="NCBI Taxonomy" id="118510"/>
    <lineage>
        <taxon>Eukaryota</taxon>
        <taxon>Viridiplantae</taxon>
        <taxon>Streptophyta</taxon>
        <taxon>Embryophyta</taxon>
        <taxon>Tracheophyta</taxon>
        <taxon>Spermatophyta</taxon>
        <taxon>Magnoliopsida</taxon>
        <taxon>eudicotyledons</taxon>
        <taxon>Gunneridae</taxon>
        <taxon>Pentapetalae</taxon>
        <taxon>asterids</taxon>
        <taxon>campanulids</taxon>
        <taxon>Asterales</taxon>
        <taxon>Asteraceae</taxon>
        <taxon>Asteroideae</taxon>
        <taxon>Anthemideae</taxon>
        <taxon>Anthemidinae</taxon>
        <taxon>Tanacetum</taxon>
    </lineage>
</organism>
<feature type="signal peptide" evidence="1">
    <location>
        <begin position="1"/>
        <end position="19"/>
    </location>
</feature>
<name>A0A6L2K567_TANCI</name>
<gene>
    <name evidence="2" type="ORF">Tci_016506</name>
</gene>
<dbReference type="EMBL" id="BKCJ010001858">
    <property type="protein sequence ID" value="GEU44528.1"/>
    <property type="molecule type" value="Genomic_DNA"/>
</dbReference>
<comment type="caution">
    <text evidence="2">The sequence shown here is derived from an EMBL/GenBank/DDBJ whole genome shotgun (WGS) entry which is preliminary data.</text>
</comment>
<accession>A0A6L2K567</accession>
<protein>
    <submittedName>
        <fullName evidence="2">Uncharacterized protein</fullName>
    </submittedName>
</protein>
<dbReference type="AlphaFoldDB" id="A0A6L2K567"/>
<proteinExistence type="predicted"/>
<feature type="chain" id="PRO_5026749158" evidence="1">
    <location>
        <begin position="20"/>
        <end position="211"/>
    </location>
</feature>
<evidence type="ECO:0000313" key="2">
    <source>
        <dbReference type="EMBL" id="GEU44528.1"/>
    </source>
</evidence>
<reference evidence="2" key="1">
    <citation type="journal article" date="2019" name="Sci. Rep.">
        <title>Draft genome of Tanacetum cinerariifolium, the natural source of mosquito coil.</title>
        <authorList>
            <person name="Yamashiro T."/>
            <person name="Shiraishi A."/>
            <person name="Satake H."/>
            <person name="Nakayama K."/>
        </authorList>
    </citation>
    <scope>NUCLEOTIDE SEQUENCE</scope>
</reference>
<keyword evidence="1" id="KW-0732">Signal</keyword>
<evidence type="ECO:0000256" key="1">
    <source>
        <dbReference type="SAM" id="SignalP"/>
    </source>
</evidence>
<sequence>MLLLLEALMVWIGTKTTGPDNIGNLKHPLRLLRTIALGSIIDVSLSRKSHYKTRGLEIAVYSFILVQLHTLIWERNKAAELMQNNRVRHQLYIFLHTHKKKLRAVKYAVKWRRSIWISSRGREGERIRFLLSRKIGMMRSKVAFSSGHRKCYRGGKMRLQTDAKLAEANINSASWKGKRTQELESNESVLQSGWRSFCKVGIFNATQDTEN</sequence>